<accession>J6F6T5</accession>
<sequence length="378" mass="42631">MSSTSSWSLKSWISGRSSIRTSRSNRSLASNLSVSSWGNSAISVHSQTTTYAQSSSSDSTITARSRVGSFALSTSSTDTERPASPTSTSNPGPTPPLNHPRSHNRYNALTRAHVAAVAELDAIASTLLFGFSAVHKHAEGELRAAAAWVMLEIIEAHFETTNDLATQRYDRICSWEPENEELRMWSGAMEARYVLKMPDQLRDTKLALLSDALGTRFGEFPEVGEMRARGRNTNPAVRHMIFAMLVTELRRQPEASVPELYETMSLWARGEVLLTLTDEWDVDSVRGELSAIFDTSVEYCDQEAEGSREDRKSRTHPKDRKEKRKPNLSAPKEKYEESQYESKFESEYERRARELGLCPEEMMAMERFVRELEEEEEA</sequence>
<dbReference type="Proteomes" id="UP000002748">
    <property type="component" value="Unassembled WGS sequence"/>
</dbReference>
<organism evidence="2 3">
    <name type="scientific">Trichosporon asahii var. asahii (strain ATCC 90039 / CBS 2479 / JCM 2466 / KCTC 7840 / NBRC 103889/ NCYC 2677 / UAMH 7654)</name>
    <name type="common">Yeast</name>
    <dbReference type="NCBI Taxonomy" id="1186058"/>
    <lineage>
        <taxon>Eukaryota</taxon>
        <taxon>Fungi</taxon>
        <taxon>Dikarya</taxon>
        <taxon>Basidiomycota</taxon>
        <taxon>Agaricomycotina</taxon>
        <taxon>Tremellomycetes</taxon>
        <taxon>Trichosporonales</taxon>
        <taxon>Trichosporonaceae</taxon>
        <taxon>Trichosporon</taxon>
    </lineage>
</organism>
<dbReference type="HOGENOM" id="CLU_731947_0_0_1"/>
<comment type="caution">
    <text evidence="2">The sequence shown here is derived from an EMBL/GenBank/DDBJ whole genome shotgun (WGS) entry which is preliminary data.</text>
</comment>
<dbReference type="GeneID" id="25991338"/>
<gene>
    <name evidence="2" type="ORF">A1Q1_07826</name>
</gene>
<feature type="compositionally biased region" description="Basic and acidic residues" evidence="1">
    <location>
        <begin position="331"/>
        <end position="347"/>
    </location>
</feature>
<feature type="region of interest" description="Disordered" evidence="1">
    <location>
        <begin position="302"/>
        <end position="347"/>
    </location>
</feature>
<dbReference type="KEGG" id="tasa:A1Q1_07826"/>
<dbReference type="VEuPathDB" id="FungiDB:A1Q1_07826"/>
<feature type="region of interest" description="Disordered" evidence="1">
    <location>
        <begin position="70"/>
        <end position="103"/>
    </location>
</feature>
<evidence type="ECO:0000313" key="3">
    <source>
        <dbReference type="Proteomes" id="UP000002748"/>
    </source>
</evidence>
<reference evidence="2 3" key="1">
    <citation type="journal article" date="2012" name="Eukaryot. Cell">
        <title>Draft genome sequence of CBS 2479, the standard type strain of Trichosporon asahii.</title>
        <authorList>
            <person name="Yang R.Y."/>
            <person name="Li H.T."/>
            <person name="Zhu H."/>
            <person name="Zhou G.P."/>
            <person name="Wang M."/>
            <person name="Wang L."/>
        </authorList>
    </citation>
    <scope>NUCLEOTIDE SEQUENCE [LARGE SCALE GENOMIC DNA]</scope>
    <source>
        <strain evidence="3">ATCC 90039 / CBS 2479 / JCM 2466 / KCTC 7840 / NCYC 2677 / UAMH 7654</strain>
    </source>
</reference>
<dbReference type="AlphaFoldDB" id="J6F6T5"/>
<feature type="compositionally biased region" description="Basic residues" evidence="1">
    <location>
        <begin position="313"/>
        <end position="326"/>
    </location>
</feature>
<evidence type="ECO:0000313" key="2">
    <source>
        <dbReference type="EMBL" id="EJT51032.1"/>
    </source>
</evidence>
<dbReference type="RefSeq" id="XP_014182313.1">
    <property type="nucleotide sequence ID" value="XM_014326838.1"/>
</dbReference>
<name>J6F6T5_TRIAS</name>
<feature type="region of interest" description="Disordered" evidence="1">
    <location>
        <begin position="1"/>
        <end position="27"/>
    </location>
</feature>
<proteinExistence type="predicted"/>
<dbReference type="EMBL" id="ALBS01000077">
    <property type="protein sequence ID" value="EJT51032.1"/>
    <property type="molecule type" value="Genomic_DNA"/>
</dbReference>
<feature type="compositionally biased region" description="Low complexity" evidence="1">
    <location>
        <begin position="82"/>
        <end position="91"/>
    </location>
</feature>
<evidence type="ECO:0000256" key="1">
    <source>
        <dbReference type="SAM" id="MobiDB-lite"/>
    </source>
</evidence>
<protein>
    <submittedName>
        <fullName evidence="2">Uncharacterized protein</fullName>
    </submittedName>
</protein>